<dbReference type="GO" id="GO:0006355">
    <property type="term" value="P:regulation of DNA-templated transcription"/>
    <property type="evidence" value="ECO:0007669"/>
    <property type="project" value="InterPro"/>
</dbReference>
<evidence type="ECO:0000256" key="1">
    <source>
        <dbReference type="ARBA" id="ARBA00022553"/>
    </source>
</evidence>
<proteinExistence type="predicted"/>
<dbReference type="PRINTS" id="PR00038">
    <property type="entry name" value="HTHLUXR"/>
</dbReference>
<dbReference type="Pfam" id="PF00072">
    <property type="entry name" value="Response_reg"/>
    <property type="match status" value="1"/>
</dbReference>
<dbReference type="Pfam" id="PF00196">
    <property type="entry name" value="GerE"/>
    <property type="match status" value="1"/>
</dbReference>
<dbReference type="CDD" id="cd06170">
    <property type="entry name" value="LuxR_C_like"/>
    <property type="match status" value="1"/>
</dbReference>
<dbReference type="Gene3D" id="1.10.10.10">
    <property type="entry name" value="Winged helix-like DNA-binding domain superfamily/Winged helix DNA-binding domain"/>
    <property type="match status" value="1"/>
</dbReference>
<dbReference type="Gene3D" id="3.40.50.2300">
    <property type="match status" value="1"/>
</dbReference>
<gene>
    <name evidence="6" type="ORF">FAZ98_15655</name>
</gene>
<dbReference type="SUPFAM" id="SSF52172">
    <property type="entry name" value="CheY-like"/>
    <property type="match status" value="1"/>
</dbReference>
<dbReference type="PANTHER" id="PTHR43214">
    <property type="entry name" value="TWO-COMPONENT RESPONSE REGULATOR"/>
    <property type="match status" value="1"/>
</dbReference>
<organism evidence="6 7">
    <name type="scientific">Paraburkholderia acidisoli</name>
    <dbReference type="NCBI Taxonomy" id="2571748"/>
    <lineage>
        <taxon>Bacteria</taxon>
        <taxon>Pseudomonadati</taxon>
        <taxon>Pseudomonadota</taxon>
        <taxon>Betaproteobacteria</taxon>
        <taxon>Burkholderiales</taxon>
        <taxon>Burkholderiaceae</taxon>
        <taxon>Paraburkholderia</taxon>
    </lineage>
</organism>
<dbReference type="InterPro" id="IPR011006">
    <property type="entry name" value="CheY-like_superfamily"/>
</dbReference>
<sequence length="220" mass="23947">MTNATQDVRIVVADDHPVVLTAISDYLNSVPRFKVVARANTGADLMDALRGAQCDLIVTDFSMQGELEDEDGLRLISRLRRQYPNTPVVVFTMLTNGGILHELAQLGVAGLIGKDEPIPTLGDVCQRALTEAGTALSARIAERLAKEGSTAEEFQRSHPLSPRELEVVRLFAGGLSVTEISKRLNRSVTTVATQKRAAMRKLHLDSNADLIRYAAEHGFA</sequence>
<dbReference type="SUPFAM" id="SSF46894">
    <property type="entry name" value="C-terminal effector domain of the bipartite response regulators"/>
    <property type="match status" value="1"/>
</dbReference>
<evidence type="ECO:0000313" key="6">
    <source>
        <dbReference type="EMBL" id="QGZ63239.1"/>
    </source>
</evidence>
<dbReference type="InterPro" id="IPR016032">
    <property type="entry name" value="Sig_transdc_resp-reg_C-effctor"/>
</dbReference>
<feature type="domain" description="HTH luxR-type" evidence="4">
    <location>
        <begin position="153"/>
        <end position="218"/>
    </location>
</feature>
<reference evidence="6 7" key="1">
    <citation type="submission" date="2019-12" db="EMBL/GenBank/DDBJ databases">
        <title>Paraburkholderia acidiphila 7Q-K02 sp. nov and Paraburkholderia acidisoli DHF22 sp. nov., two strains isolated from forest soil.</title>
        <authorList>
            <person name="Gao Z."/>
            <person name="Qiu L."/>
        </authorList>
    </citation>
    <scope>NUCLEOTIDE SEQUENCE [LARGE SCALE GENOMIC DNA]</scope>
    <source>
        <strain evidence="6 7">DHF22</strain>
    </source>
</reference>
<dbReference type="AlphaFoldDB" id="A0A7Z2GKL1"/>
<evidence type="ECO:0000256" key="2">
    <source>
        <dbReference type="ARBA" id="ARBA00023125"/>
    </source>
</evidence>
<evidence type="ECO:0000259" key="4">
    <source>
        <dbReference type="PROSITE" id="PS50043"/>
    </source>
</evidence>
<dbReference type="CDD" id="cd17535">
    <property type="entry name" value="REC_NarL-like"/>
    <property type="match status" value="1"/>
</dbReference>
<keyword evidence="2" id="KW-0238">DNA-binding</keyword>
<dbReference type="EMBL" id="CP046914">
    <property type="protein sequence ID" value="QGZ63239.1"/>
    <property type="molecule type" value="Genomic_DNA"/>
</dbReference>
<dbReference type="InterPro" id="IPR001789">
    <property type="entry name" value="Sig_transdc_resp-reg_receiver"/>
</dbReference>
<feature type="domain" description="Response regulatory" evidence="5">
    <location>
        <begin position="9"/>
        <end position="129"/>
    </location>
</feature>
<evidence type="ECO:0000259" key="5">
    <source>
        <dbReference type="PROSITE" id="PS50110"/>
    </source>
</evidence>
<keyword evidence="7" id="KW-1185">Reference proteome</keyword>
<dbReference type="InterPro" id="IPR000792">
    <property type="entry name" value="Tscrpt_reg_LuxR_C"/>
</dbReference>
<name>A0A7Z2GKL1_9BURK</name>
<keyword evidence="1 3" id="KW-0597">Phosphoprotein</keyword>
<accession>A0A7Z2GKL1</accession>
<feature type="modified residue" description="4-aspartylphosphate" evidence="3">
    <location>
        <position position="60"/>
    </location>
</feature>
<evidence type="ECO:0000256" key="3">
    <source>
        <dbReference type="PROSITE-ProRule" id="PRU00169"/>
    </source>
</evidence>
<dbReference type="PANTHER" id="PTHR43214:SF17">
    <property type="entry name" value="TRANSCRIPTIONAL REGULATORY PROTEIN RCSB"/>
    <property type="match status" value="1"/>
</dbReference>
<dbReference type="PROSITE" id="PS50043">
    <property type="entry name" value="HTH_LUXR_2"/>
    <property type="match status" value="1"/>
</dbReference>
<dbReference type="GO" id="GO:0000160">
    <property type="term" value="P:phosphorelay signal transduction system"/>
    <property type="evidence" value="ECO:0007669"/>
    <property type="project" value="InterPro"/>
</dbReference>
<dbReference type="SMART" id="SM00448">
    <property type="entry name" value="REC"/>
    <property type="match status" value="1"/>
</dbReference>
<dbReference type="RefSeq" id="WP_158952232.1">
    <property type="nucleotide sequence ID" value="NZ_CP046914.1"/>
</dbReference>
<protein>
    <submittedName>
        <fullName evidence="6">Response regulator</fullName>
    </submittedName>
</protein>
<dbReference type="OrthoDB" id="8585266at2"/>
<dbReference type="SMART" id="SM00421">
    <property type="entry name" value="HTH_LUXR"/>
    <property type="match status" value="1"/>
</dbReference>
<dbReference type="PROSITE" id="PS50110">
    <property type="entry name" value="RESPONSE_REGULATORY"/>
    <property type="match status" value="1"/>
</dbReference>
<dbReference type="Proteomes" id="UP000433577">
    <property type="component" value="Chromosome 2"/>
</dbReference>
<dbReference type="InterPro" id="IPR039420">
    <property type="entry name" value="WalR-like"/>
</dbReference>
<dbReference type="InterPro" id="IPR036388">
    <property type="entry name" value="WH-like_DNA-bd_sf"/>
</dbReference>
<dbReference type="PROSITE" id="PS00622">
    <property type="entry name" value="HTH_LUXR_1"/>
    <property type="match status" value="1"/>
</dbReference>
<dbReference type="GO" id="GO:0003677">
    <property type="term" value="F:DNA binding"/>
    <property type="evidence" value="ECO:0007669"/>
    <property type="project" value="UniProtKB-KW"/>
</dbReference>
<evidence type="ECO:0000313" key="7">
    <source>
        <dbReference type="Proteomes" id="UP000433577"/>
    </source>
</evidence>
<dbReference type="KEGG" id="pacs:FAZ98_15655"/>
<dbReference type="InterPro" id="IPR058245">
    <property type="entry name" value="NreC/VraR/RcsB-like_REC"/>
</dbReference>